<gene>
    <name evidence="2" type="ORF">AYBTSS11_LOCUS16340</name>
</gene>
<organism evidence="2 3">
    <name type="scientific">Sphenostylis stenocarpa</name>
    <dbReference type="NCBI Taxonomy" id="92480"/>
    <lineage>
        <taxon>Eukaryota</taxon>
        <taxon>Viridiplantae</taxon>
        <taxon>Streptophyta</taxon>
        <taxon>Embryophyta</taxon>
        <taxon>Tracheophyta</taxon>
        <taxon>Spermatophyta</taxon>
        <taxon>Magnoliopsida</taxon>
        <taxon>eudicotyledons</taxon>
        <taxon>Gunneridae</taxon>
        <taxon>Pentapetalae</taxon>
        <taxon>rosids</taxon>
        <taxon>fabids</taxon>
        <taxon>Fabales</taxon>
        <taxon>Fabaceae</taxon>
        <taxon>Papilionoideae</taxon>
        <taxon>50 kb inversion clade</taxon>
        <taxon>NPAAA clade</taxon>
        <taxon>indigoferoid/millettioid clade</taxon>
        <taxon>Phaseoleae</taxon>
        <taxon>Sphenostylis</taxon>
    </lineage>
</organism>
<reference evidence="2" key="1">
    <citation type="submission" date="2023-10" db="EMBL/GenBank/DDBJ databases">
        <authorList>
            <person name="Domelevo Entfellner J.-B."/>
        </authorList>
    </citation>
    <scope>NUCLEOTIDE SEQUENCE</scope>
</reference>
<protein>
    <submittedName>
        <fullName evidence="2">Uncharacterized protein</fullName>
    </submittedName>
</protein>
<proteinExistence type="predicted"/>
<evidence type="ECO:0000313" key="3">
    <source>
        <dbReference type="Proteomes" id="UP001189624"/>
    </source>
</evidence>
<dbReference type="AlphaFoldDB" id="A0AA86VHV1"/>
<evidence type="ECO:0000313" key="2">
    <source>
        <dbReference type="EMBL" id="CAJ1955837.1"/>
    </source>
</evidence>
<keyword evidence="3" id="KW-1185">Reference proteome</keyword>
<dbReference type="Gramene" id="rna-AYBTSS11_LOCUS16340">
    <property type="protein sequence ID" value="CAJ1955837.1"/>
    <property type="gene ID" value="gene-AYBTSS11_LOCUS16340"/>
</dbReference>
<feature type="compositionally biased region" description="Basic residues" evidence="1">
    <location>
        <begin position="92"/>
        <end position="120"/>
    </location>
</feature>
<dbReference type="EMBL" id="OY731402">
    <property type="protein sequence ID" value="CAJ1955837.1"/>
    <property type="molecule type" value="Genomic_DNA"/>
</dbReference>
<sequence>MAKIRRSSYHDVVRVQDIEDELDTRPKRIVKVAETLRLARYAEEIFQTLFVFVLWDFVWTKKGENENGSSDQTINNAENLREIEEEEITRRLASKKGRSNSRKRKKTSGAYSKSRKKKKTSGATSNSKQIKENPVATSNSRKRKGNPRRAPFY</sequence>
<evidence type="ECO:0000256" key="1">
    <source>
        <dbReference type="SAM" id="MobiDB-lite"/>
    </source>
</evidence>
<accession>A0AA86VHV1</accession>
<feature type="region of interest" description="Disordered" evidence="1">
    <location>
        <begin position="63"/>
        <end position="153"/>
    </location>
</feature>
<name>A0AA86VHV1_9FABA</name>
<dbReference type="Proteomes" id="UP001189624">
    <property type="component" value="Chromosome 5"/>
</dbReference>